<evidence type="ECO:0000313" key="1">
    <source>
        <dbReference type="EMBL" id="GET85486.1"/>
    </source>
</evidence>
<dbReference type="AlphaFoldDB" id="A0A640K752"/>
<accession>A0A640K752</accession>
<reference evidence="1" key="1">
    <citation type="submission" date="2019-11" db="EMBL/GenBank/DDBJ databases">
        <title>Leishmania tarentolae CDS.</title>
        <authorList>
            <person name="Goto Y."/>
            <person name="Yamagishi J."/>
        </authorList>
    </citation>
    <scope>NUCLEOTIDE SEQUENCE [LARGE SCALE GENOMIC DNA]</scope>
    <source>
        <strain evidence="1">Parrot Tar II</strain>
    </source>
</reference>
<dbReference type="Proteomes" id="UP000419144">
    <property type="component" value="Unassembled WGS sequence"/>
</dbReference>
<dbReference type="EMBL" id="BLBS01000002">
    <property type="protein sequence ID" value="GET85486.1"/>
    <property type="molecule type" value="Genomic_DNA"/>
</dbReference>
<gene>
    <name evidence="1" type="ORF">LtaPh_0204400</name>
</gene>
<sequence>MPPRLSLRTTPRVPARDICNFHACLAGVTETPVAALSGGAMRPQPCFRVQSGHRGAGLRRVATAASTRTGVFAACCTRTAPLFTNAKKSYARGTDEEKKARQEAAMKEWHDFLDQPVEADGSNVPTARDVEVRLPTMKQLNEELPTAVELEKALCEGKIDTYVTQLDRDAE</sequence>
<organism evidence="1 2">
    <name type="scientific">Leishmania tarentolae</name>
    <name type="common">Sauroleishmania tarentolae</name>
    <dbReference type="NCBI Taxonomy" id="5689"/>
    <lineage>
        <taxon>Eukaryota</taxon>
        <taxon>Discoba</taxon>
        <taxon>Euglenozoa</taxon>
        <taxon>Kinetoplastea</taxon>
        <taxon>Metakinetoplastina</taxon>
        <taxon>Trypanosomatida</taxon>
        <taxon>Trypanosomatidae</taxon>
        <taxon>Leishmaniinae</taxon>
        <taxon>Leishmania</taxon>
        <taxon>lizard Leishmania</taxon>
    </lineage>
</organism>
<dbReference type="VEuPathDB" id="TriTrypDB:LtaPh_0204400"/>
<evidence type="ECO:0000313" key="2">
    <source>
        <dbReference type="Proteomes" id="UP000419144"/>
    </source>
</evidence>
<proteinExistence type="predicted"/>
<comment type="caution">
    <text evidence="1">The sequence shown here is derived from an EMBL/GenBank/DDBJ whole genome shotgun (WGS) entry which is preliminary data.</text>
</comment>
<name>A0A640K752_LEITA</name>
<protein>
    <submittedName>
        <fullName evidence="1">Uncharacterized protein</fullName>
    </submittedName>
</protein>
<keyword evidence="2" id="KW-1185">Reference proteome</keyword>
<dbReference type="OrthoDB" id="263943at2759"/>